<evidence type="ECO:0000313" key="2">
    <source>
        <dbReference type="EMBL" id="KAK2107712.1"/>
    </source>
</evidence>
<feature type="non-terminal residue" evidence="2">
    <location>
        <position position="1"/>
    </location>
</feature>
<accession>A0ABQ9VEP8</accession>
<proteinExistence type="predicted"/>
<comment type="caution">
    <text evidence="2">The sequence shown here is derived from an EMBL/GenBank/DDBJ whole genome shotgun (WGS) entry which is preliminary data.</text>
</comment>
<dbReference type="EMBL" id="JASSZA010000006">
    <property type="protein sequence ID" value="KAK2107712.1"/>
    <property type="molecule type" value="Genomic_DNA"/>
</dbReference>
<reference evidence="2 3" key="1">
    <citation type="submission" date="2023-05" db="EMBL/GenBank/DDBJ databases">
        <title>B98-5 Cell Line De Novo Hybrid Assembly: An Optical Mapping Approach.</title>
        <authorList>
            <person name="Kananen K."/>
            <person name="Auerbach J.A."/>
            <person name="Kautto E."/>
            <person name="Blachly J.S."/>
        </authorList>
    </citation>
    <scope>NUCLEOTIDE SEQUENCE [LARGE SCALE GENOMIC DNA]</scope>
    <source>
        <strain evidence="2">B95-8</strain>
        <tissue evidence="2">Cell line</tissue>
    </source>
</reference>
<feature type="region of interest" description="Disordered" evidence="1">
    <location>
        <begin position="1"/>
        <end position="28"/>
    </location>
</feature>
<dbReference type="Proteomes" id="UP001266305">
    <property type="component" value="Unassembled WGS sequence"/>
</dbReference>
<keyword evidence="3" id="KW-1185">Reference proteome</keyword>
<organism evidence="2 3">
    <name type="scientific">Saguinus oedipus</name>
    <name type="common">Cotton-top tamarin</name>
    <name type="synonym">Oedipomidas oedipus</name>
    <dbReference type="NCBI Taxonomy" id="9490"/>
    <lineage>
        <taxon>Eukaryota</taxon>
        <taxon>Metazoa</taxon>
        <taxon>Chordata</taxon>
        <taxon>Craniata</taxon>
        <taxon>Vertebrata</taxon>
        <taxon>Euteleostomi</taxon>
        <taxon>Mammalia</taxon>
        <taxon>Eutheria</taxon>
        <taxon>Euarchontoglires</taxon>
        <taxon>Primates</taxon>
        <taxon>Haplorrhini</taxon>
        <taxon>Platyrrhini</taxon>
        <taxon>Cebidae</taxon>
        <taxon>Callitrichinae</taxon>
        <taxon>Saguinus</taxon>
    </lineage>
</organism>
<evidence type="ECO:0000256" key="1">
    <source>
        <dbReference type="SAM" id="MobiDB-lite"/>
    </source>
</evidence>
<protein>
    <submittedName>
        <fullName evidence="2">Uncharacterized protein</fullName>
    </submittedName>
</protein>
<evidence type="ECO:0000313" key="3">
    <source>
        <dbReference type="Proteomes" id="UP001266305"/>
    </source>
</evidence>
<sequence>PGGAEPSPRMQAQRKGAGSSLPSPQSKLWWEGFEMEPWDCRVPETWVEQGGAKSQ</sequence>
<gene>
    <name evidence="2" type="ORF">P7K49_012877</name>
</gene>
<name>A0ABQ9VEP8_SAGOE</name>